<evidence type="ECO:0000313" key="2">
    <source>
        <dbReference type="Proteomes" id="UP000268615"/>
    </source>
</evidence>
<name>A0A3N5DHA5_9ENTR</name>
<dbReference type="EMBL" id="RPOH01000042">
    <property type="protein sequence ID" value="RPH26877.1"/>
    <property type="molecule type" value="Genomic_DNA"/>
</dbReference>
<protein>
    <submittedName>
        <fullName evidence="1">DUF2946 domain-containing protein</fullName>
    </submittedName>
</protein>
<gene>
    <name evidence="1" type="ORF">EHN07_11485</name>
</gene>
<reference evidence="1 2" key="1">
    <citation type="submission" date="2018-11" db="EMBL/GenBank/DDBJ databases">
        <title>Draft genome sequence of Buttiauxella warmboldiae CCUG 35512.</title>
        <authorList>
            <person name="Salva-Serra F."/>
            <person name="Marathe N."/>
            <person name="Moore E."/>
            <person name="Svensson L."/>
            <person name="Engstrom-Jakobsson H."/>
        </authorList>
    </citation>
    <scope>NUCLEOTIDE SEQUENCE [LARGE SCALE GENOMIC DNA]</scope>
    <source>
        <strain evidence="1 2">CCUG 35512</strain>
    </source>
</reference>
<organism evidence="1 2">
    <name type="scientific">Buttiauxella warmboldiae</name>
    <dbReference type="NCBI Taxonomy" id="82993"/>
    <lineage>
        <taxon>Bacteria</taxon>
        <taxon>Pseudomonadati</taxon>
        <taxon>Pseudomonadota</taxon>
        <taxon>Gammaproteobacteria</taxon>
        <taxon>Enterobacterales</taxon>
        <taxon>Enterobacteriaceae</taxon>
        <taxon>Buttiauxella</taxon>
    </lineage>
</organism>
<dbReference type="AlphaFoldDB" id="A0A3N5DHA5"/>
<proteinExistence type="predicted"/>
<keyword evidence="2" id="KW-1185">Reference proteome</keyword>
<accession>A0A3N5DHA5</accession>
<dbReference type="OrthoDB" id="6470311at2"/>
<dbReference type="Proteomes" id="UP000268615">
    <property type="component" value="Unassembled WGS sequence"/>
</dbReference>
<evidence type="ECO:0000313" key="1">
    <source>
        <dbReference type="EMBL" id="RPH26877.1"/>
    </source>
</evidence>
<comment type="caution">
    <text evidence="1">The sequence shown here is derived from an EMBL/GenBank/DDBJ whole genome shotgun (WGS) entry which is preliminary data.</text>
</comment>
<dbReference type="RefSeq" id="WP_124024274.1">
    <property type="nucleotide sequence ID" value="NZ_RPOH01000042.1"/>
</dbReference>
<sequence length="137" mass="15133">MLQSTFWSTSRFRFFRKHLLMLLLAFGWLFVNSQVAVAAHDCPVDISAQSLSVQHNEHMLMGNHRDGVKAKGTLCDKHCIPDVMQKDNGHSSLAVLPATDTLALVVPECSETATSRALIAPPATGPPATIRFCRFRE</sequence>